<dbReference type="SMART" id="SM00129">
    <property type="entry name" value="KISc"/>
    <property type="match status" value="1"/>
</dbReference>
<dbReference type="AlphaFoldDB" id="A0A1Y1VHR8"/>
<evidence type="ECO:0000256" key="8">
    <source>
        <dbReference type="ARBA" id="ARBA00022840"/>
    </source>
</evidence>
<dbReference type="CDD" id="cd01364">
    <property type="entry name" value="KISc_BimC_Eg5"/>
    <property type="match status" value="1"/>
</dbReference>
<keyword evidence="4" id="KW-0132">Cell division</keyword>
<evidence type="ECO:0000256" key="4">
    <source>
        <dbReference type="ARBA" id="ARBA00022618"/>
    </source>
</evidence>
<evidence type="ECO:0000256" key="6">
    <source>
        <dbReference type="ARBA" id="ARBA00022741"/>
    </source>
</evidence>
<evidence type="ECO:0000313" key="18">
    <source>
        <dbReference type="Proteomes" id="UP000193719"/>
    </source>
</evidence>
<protein>
    <submittedName>
        <fullName evidence="17">Kinesin-domain-containing protein</fullName>
    </submittedName>
</protein>
<dbReference type="FunFam" id="3.40.850.10:FF:000051">
    <property type="entry name" value="Kinesin-like protein bimC"/>
    <property type="match status" value="1"/>
</dbReference>
<comment type="caution">
    <text evidence="17">The sequence shown here is derived from an EMBL/GenBank/DDBJ whole genome shotgun (WGS) entry which is preliminary data.</text>
</comment>
<dbReference type="GO" id="GO:0007018">
    <property type="term" value="P:microtubule-based movement"/>
    <property type="evidence" value="ECO:0007669"/>
    <property type="project" value="InterPro"/>
</dbReference>
<keyword evidence="3" id="KW-0597">Phosphoprotein</keyword>
<keyword evidence="10 14" id="KW-0505">Motor protein</keyword>
<dbReference type="Gene3D" id="3.40.850.10">
    <property type="entry name" value="Kinesin motor domain"/>
    <property type="match status" value="1"/>
</dbReference>
<dbReference type="OrthoDB" id="3176171at2759"/>
<dbReference type="GO" id="GO:0005524">
    <property type="term" value="F:ATP binding"/>
    <property type="evidence" value="ECO:0007669"/>
    <property type="project" value="UniProtKB-UniRule"/>
</dbReference>
<dbReference type="GO" id="GO:0005634">
    <property type="term" value="C:nucleus"/>
    <property type="evidence" value="ECO:0007669"/>
    <property type="project" value="TreeGrafter"/>
</dbReference>
<evidence type="ECO:0000256" key="5">
    <source>
        <dbReference type="ARBA" id="ARBA00022701"/>
    </source>
</evidence>
<keyword evidence="6 14" id="KW-0547">Nucleotide-binding</keyword>
<evidence type="ECO:0000256" key="14">
    <source>
        <dbReference type="PROSITE-ProRule" id="PRU00283"/>
    </source>
</evidence>
<dbReference type="GO" id="GO:0008017">
    <property type="term" value="F:microtubule binding"/>
    <property type="evidence" value="ECO:0007669"/>
    <property type="project" value="InterPro"/>
</dbReference>
<evidence type="ECO:0000256" key="3">
    <source>
        <dbReference type="ARBA" id="ARBA00022553"/>
    </source>
</evidence>
<comment type="subcellular location">
    <subcellularLocation>
        <location evidence="1">Cytoplasm</location>
        <location evidence="1">Cytoskeleton</location>
    </subcellularLocation>
</comment>
<dbReference type="InterPro" id="IPR001752">
    <property type="entry name" value="Kinesin_motor_dom"/>
</dbReference>
<evidence type="ECO:0000313" key="17">
    <source>
        <dbReference type="EMBL" id="ORX55311.1"/>
    </source>
</evidence>
<dbReference type="SUPFAM" id="SSF52540">
    <property type="entry name" value="P-loop containing nucleoside triphosphate hydrolases"/>
    <property type="match status" value="1"/>
</dbReference>
<keyword evidence="18" id="KW-1185">Reference proteome</keyword>
<dbReference type="GO" id="GO:0000073">
    <property type="term" value="P:initial mitotic spindle pole body separation"/>
    <property type="evidence" value="ECO:0007669"/>
    <property type="project" value="UniProtKB-ARBA"/>
</dbReference>
<evidence type="ECO:0000256" key="12">
    <source>
        <dbReference type="ARBA" id="ARBA00023306"/>
    </source>
</evidence>
<dbReference type="InterPro" id="IPR047149">
    <property type="entry name" value="KIF11-like"/>
</dbReference>
<dbReference type="PROSITE" id="PS50067">
    <property type="entry name" value="KINESIN_MOTOR_2"/>
    <property type="match status" value="1"/>
</dbReference>
<dbReference type="InterPro" id="IPR025901">
    <property type="entry name" value="Kinesin-assoc_MT-bd_dom"/>
</dbReference>
<dbReference type="GO" id="GO:0008574">
    <property type="term" value="F:plus-end-directed microtubule motor activity"/>
    <property type="evidence" value="ECO:0007669"/>
    <property type="project" value="TreeGrafter"/>
</dbReference>
<dbReference type="PROSITE" id="PS00411">
    <property type="entry name" value="KINESIN_MOTOR_1"/>
    <property type="match status" value="1"/>
</dbReference>
<evidence type="ECO:0000256" key="9">
    <source>
        <dbReference type="ARBA" id="ARBA00023054"/>
    </source>
</evidence>
<feature type="domain" description="Kinesin motor" evidence="16">
    <location>
        <begin position="12"/>
        <end position="349"/>
    </location>
</feature>
<dbReference type="GO" id="GO:0005876">
    <property type="term" value="C:spindle microtubule"/>
    <property type="evidence" value="ECO:0007669"/>
    <property type="project" value="TreeGrafter"/>
</dbReference>
<keyword evidence="2" id="KW-0963">Cytoplasm</keyword>
<reference evidence="17 18" key="1">
    <citation type="submission" date="2016-08" db="EMBL/GenBank/DDBJ databases">
        <title>Genomes of anaerobic fungi encode conserved fungal cellulosomes for biomass hydrolysis.</title>
        <authorList>
            <consortium name="DOE Joint Genome Institute"/>
            <person name="Haitjema C.H."/>
            <person name="Gilmore S.P."/>
            <person name="Henske J.K."/>
            <person name="Solomon K.V."/>
            <person name="De Groot R."/>
            <person name="Kuo A."/>
            <person name="Mondo S.J."/>
            <person name="Salamov A.A."/>
            <person name="Labutti K."/>
            <person name="Zhao Z."/>
            <person name="Chiniquy J."/>
            <person name="Barry K."/>
            <person name="Brewer H.M."/>
            <person name="Purvine S.O."/>
            <person name="Wright A.T."/>
            <person name="Boxma B."/>
            <person name="Van Alen T."/>
            <person name="Hackstein J.H."/>
            <person name="Baker S.E."/>
            <person name="Grigoriev I.V."/>
            <person name="O'Malley M.A."/>
        </authorList>
    </citation>
    <scope>NUCLEOTIDE SEQUENCE [LARGE SCALE GENOMIC DNA]</scope>
    <source>
        <strain evidence="18">finn</strain>
    </source>
</reference>
<sequence length="1061" mass="123067">MIKGEKELKETNIQVVVRLRPRSTKEITENSSICITTNGIKGKEIHLKTNSYESTSKTYTFDRVFGPEASQFLVYNEIVSPILREVLKGYNCTIFAYGQTGTGKTYTMEGDLVNIGDTSMTIGIYCGIIPRTLMNLFEILEREKDEFSVRVSYIELYNEQLKDLLSIDDRKLRIYEDVNKKGGVVISNLEEVLVKSAKDVIQILQRGAQKRQIASTNYNLKSSRSHCVFSITVHIKETTPEGEEMLKVGKLNLVDLAGSENIGRSGAENKRAREAGSINQSLLTLGRVINSLVERSPHIPYRESKLTRLLQDSLGGRTKTCLIATVSPAKSNIEESISTLEYAHRAKNIRNRPEVNQRMTKRALIKDYTDEIERLKLELLYSREKNGVYLPLDIYSNIVEENRVNKELVTEMEKEVLAKDEAMNELTGKFASQQNQITFLSRKLEETNKKLELTKEELSRSEEECEIAKKKLDEQIILTEAHKTTELTLNSIANTLKDLMENNLNDINKLQNKIENKEIISNQNDELFESLKESLNSKFKELDVNIKNYHNKQSEFSQNINKTIKDYLINNNNNIKSTYEYFDKQIVAFLDHYKSTKSISLNYQLFNDSILTKIEAIRSNLVSFIDQKKVDSENKINELCKSISEKLESQILKWDESISNYINKFVEFQKIMTKVITNQNETMDIFKSKVNDFMNENNQLLISQNNELKQYQENYLNEIENRKKILLNNVNKMIESFTSENILSINNIINIVNTSNKTYRNDLGSFSSFMESNINSVNNKLIEDKKLIDSNYNELYIAIKDIEKVPKENISINKENMENIKHFIEEDFKKTNDVLNESNLNQEKEYKKVQEYSENFKLTLGKEEQKIGEMIDSNKKDSIQFISKKVNKNEKNVDELISIINNNEKYSKDFCNILNSNIIVTNENLNKTYSQVKKYIPTMDTPKKKIYSYPKTWELTKPHELIINEYKERQKGDDTISKQETDTTIENENNKLNILKENSVISNIESENEDSIISFKENKKVPINNTKEYSIKPKKRAFNYTNSKDQAEPFNKMQRINRIKQ</sequence>
<dbReference type="GO" id="GO:0072686">
    <property type="term" value="C:mitotic spindle"/>
    <property type="evidence" value="ECO:0007669"/>
    <property type="project" value="TreeGrafter"/>
</dbReference>
<comment type="similarity">
    <text evidence="13">Belongs to the TRAFAC class myosin-kinesin ATPase superfamily. Kinesin family. KIN-5/BimC subfamily.</text>
</comment>
<proteinExistence type="inferred from homology"/>
<feature type="coiled-coil region" evidence="15">
    <location>
        <begin position="694"/>
        <end position="736"/>
    </location>
</feature>
<evidence type="ECO:0000256" key="2">
    <source>
        <dbReference type="ARBA" id="ARBA00022490"/>
    </source>
</evidence>
<evidence type="ECO:0000256" key="13">
    <source>
        <dbReference type="ARBA" id="ARBA00034704"/>
    </source>
</evidence>
<dbReference type="EMBL" id="MCFH01000009">
    <property type="protein sequence ID" value="ORX55311.1"/>
    <property type="molecule type" value="Genomic_DNA"/>
</dbReference>
<dbReference type="InterPro" id="IPR019821">
    <property type="entry name" value="Kinesin_motor_CS"/>
</dbReference>
<evidence type="ECO:0000256" key="1">
    <source>
        <dbReference type="ARBA" id="ARBA00004245"/>
    </source>
</evidence>
<name>A0A1Y1VHR8_9FUNG</name>
<dbReference type="InterPro" id="IPR047241">
    <property type="entry name" value="KIF11-like_kin_motor_dom"/>
</dbReference>
<evidence type="ECO:0000259" key="16">
    <source>
        <dbReference type="PROSITE" id="PS50067"/>
    </source>
</evidence>
<dbReference type="GO" id="GO:0051301">
    <property type="term" value="P:cell division"/>
    <property type="evidence" value="ECO:0007669"/>
    <property type="project" value="UniProtKB-KW"/>
</dbReference>
<keyword evidence="7" id="KW-0498">Mitosis</keyword>
<gene>
    <name evidence="17" type="ORF">BCR36DRAFT_581347</name>
</gene>
<reference evidence="17 18" key="2">
    <citation type="submission" date="2016-08" db="EMBL/GenBank/DDBJ databases">
        <title>Pervasive Adenine N6-methylation of Active Genes in Fungi.</title>
        <authorList>
            <consortium name="DOE Joint Genome Institute"/>
            <person name="Mondo S.J."/>
            <person name="Dannebaum R.O."/>
            <person name="Kuo R.C."/>
            <person name="Labutti K."/>
            <person name="Haridas S."/>
            <person name="Kuo A."/>
            <person name="Salamov A."/>
            <person name="Ahrendt S.R."/>
            <person name="Lipzen A."/>
            <person name="Sullivan W."/>
            <person name="Andreopoulos W.B."/>
            <person name="Clum A."/>
            <person name="Lindquist E."/>
            <person name="Daum C."/>
            <person name="Ramamoorthy G.K."/>
            <person name="Gryganskyi A."/>
            <person name="Culley D."/>
            <person name="Magnuson J.K."/>
            <person name="James T.Y."/>
            <person name="O'Malley M.A."/>
            <person name="Stajich J.E."/>
            <person name="Spatafora J.W."/>
            <person name="Visel A."/>
            <person name="Grigoriev I.V."/>
        </authorList>
    </citation>
    <scope>NUCLEOTIDE SEQUENCE [LARGE SCALE GENOMIC DNA]</scope>
    <source>
        <strain evidence="18">finn</strain>
    </source>
</reference>
<organism evidence="17 18">
    <name type="scientific">Piromyces finnis</name>
    <dbReference type="NCBI Taxonomy" id="1754191"/>
    <lineage>
        <taxon>Eukaryota</taxon>
        <taxon>Fungi</taxon>
        <taxon>Fungi incertae sedis</taxon>
        <taxon>Chytridiomycota</taxon>
        <taxon>Chytridiomycota incertae sedis</taxon>
        <taxon>Neocallimastigomycetes</taxon>
        <taxon>Neocallimastigales</taxon>
        <taxon>Neocallimastigaceae</taxon>
        <taxon>Piromyces</taxon>
    </lineage>
</organism>
<evidence type="ECO:0000256" key="10">
    <source>
        <dbReference type="ARBA" id="ARBA00023175"/>
    </source>
</evidence>
<evidence type="ECO:0000256" key="15">
    <source>
        <dbReference type="SAM" id="Coils"/>
    </source>
</evidence>
<keyword evidence="9 15" id="KW-0175">Coiled coil</keyword>
<dbReference type="PANTHER" id="PTHR47970:SF12">
    <property type="entry name" value="KINESIN FAMILY MEMBER 11"/>
    <property type="match status" value="1"/>
</dbReference>
<accession>A0A1Y1VHR8</accession>
<keyword evidence="11" id="KW-0206">Cytoskeleton</keyword>
<evidence type="ECO:0000256" key="7">
    <source>
        <dbReference type="ARBA" id="ARBA00022776"/>
    </source>
</evidence>
<dbReference type="Pfam" id="PF13931">
    <property type="entry name" value="Microtub_bind"/>
    <property type="match status" value="1"/>
</dbReference>
<feature type="coiled-coil region" evidence="15">
    <location>
        <begin position="358"/>
        <end position="552"/>
    </location>
</feature>
<dbReference type="PANTHER" id="PTHR47970">
    <property type="entry name" value="KINESIN-LIKE PROTEIN KIF11"/>
    <property type="match status" value="1"/>
</dbReference>
<dbReference type="Proteomes" id="UP000193719">
    <property type="component" value="Unassembled WGS sequence"/>
</dbReference>
<keyword evidence="5" id="KW-0493">Microtubule</keyword>
<dbReference type="STRING" id="1754191.A0A1Y1VHR8"/>
<feature type="binding site" evidence="14">
    <location>
        <begin position="98"/>
        <end position="105"/>
    </location>
    <ligand>
        <name>ATP</name>
        <dbReference type="ChEBI" id="CHEBI:30616"/>
    </ligand>
</feature>
<keyword evidence="8 14" id="KW-0067">ATP-binding</keyword>
<dbReference type="PRINTS" id="PR00380">
    <property type="entry name" value="KINESINHEAVY"/>
</dbReference>
<dbReference type="Pfam" id="PF00225">
    <property type="entry name" value="Kinesin"/>
    <property type="match status" value="1"/>
</dbReference>
<keyword evidence="12" id="KW-0131">Cell cycle</keyword>
<dbReference type="InterPro" id="IPR027417">
    <property type="entry name" value="P-loop_NTPase"/>
</dbReference>
<evidence type="ECO:0000256" key="11">
    <source>
        <dbReference type="ARBA" id="ARBA00023212"/>
    </source>
</evidence>
<dbReference type="InterPro" id="IPR036961">
    <property type="entry name" value="Kinesin_motor_dom_sf"/>
</dbReference>